<feature type="domain" description="Aminopeptidase N-like N-terminal" evidence="5">
    <location>
        <begin position="90"/>
        <end position="172"/>
    </location>
</feature>
<dbReference type="PANTHER" id="PTHR11533">
    <property type="entry name" value="PROTEASE M1 ZINC METALLOPROTEASE"/>
    <property type="match status" value="1"/>
</dbReference>
<feature type="region of interest" description="Disordered" evidence="2">
    <location>
        <begin position="164"/>
        <end position="198"/>
    </location>
</feature>
<dbReference type="InterPro" id="IPR050344">
    <property type="entry name" value="Peptidase_M1_aminopeptidases"/>
</dbReference>
<name>A0ABP9U2K6_9MICO</name>
<comment type="similarity">
    <text evidence="1">Belongs to the peptidase M1 family.</text>
</comment>
<feature type="domain" description="ERAP1-like C-terminal" evidence="4">
    <location>
        <begin position="761"/>
        <end position="916"/>
    </location>
</feature>
<dbReference type="Gene3D" id="1.10.390.10">
    <property type="entry name" value="Neutral Protease Domain 2"/>
    <property type="match status" value="1"/>
</dbReference>
<dbReference type="CDD" id="cd09602">
    <property type="entry name" value="M1_APN"/>
    <property type="match status" value="1"/>
</dbReference>
<keyword evidence="7" id="KW-1185">Reference proteome</keyword>
<evidence type="ECO:0000256" key="1">
    <source>
        <dbReference type="ARBA" id="ARBA00010136"/>
    </source>
</evidence>
<dbReference type="Pfam" id="PF17900">
    <property type="entry name" value="Peptidase_M1_N"/>
    <property type="match status" value="1"/>
</dbReference>
<gene>
    <name evidence="6" type="primary">pepN_1</name>
    <name evidence="6" type="ORF">KACC15558_28780</name>
</gene>
<reference evidence="6 7" key="1">
    <citation type="submission" date="2024-02" db="EMBL/GenBank/DDBJ databases">
        <title>Characterization of antibiotic resistant novel bacterial strains and their environmental applications.</title>
        <authorList>
            <person name="Manzoor S."/>
            <person name="Abbas S."/>
            <person name="Arshad M."/>
            <person name="Li W.J."/>
            <person name="Ahmed I."/>
        </authorList>
    </citation>
    <scope>NUCLEOTIDE SEQUENCE [LARGE SCALE GENOMIC DNA]</scope>
    <source>
        <strain evidence="6 7">KACC 15558</strain>
    </source>
</reference>
<feature type="compositionally biased region" description="Low complexity" evidence="2">
    <location>
        <begin position="174"/>
        <end position="187"/>
    </location>
</feature>
<protein>
    <submittedName>
        <fullName evidence="6">Aminopeptidase N</fullName>
    </submittedName>
</protein>
<dbReference type="GO" id="GO:0004177">
    <property type="term" value="F:aminopeptidase activity"/>
    <property type="evidence" value="ECO:0007669"/>
    <property type="project" value="UniProtKB-KW"/>
</dbReference>
<dbReference type="SUPFAM" id="SSF55486">
    <property type="entry name" value="Metalloproteases ('zincins'), catalytic domain"/>
    <property type="match status" value="1"/>
</dbReference>
<dbReference type="NCBIfam" id="TIGR02412">
    <property type="entry name" value="pepN_strep_liv"/>
    <property type="match status" value="1"/>
</dbReference>
<organism evidence="6 7">
    <name type="scientific">Brevibacterium ammoniilyticum</name>
    <dbReference type="NCBI Taxonomy" id="1046555"/>
    <lineage>
        <taxon>Bacteria</taxon>
        <taxon>Bacillati</taxon>
        <taxon>Actinomycetota</taxon>
        <taxon>Actinomycetes</taxon>
        <taxon>Micrococcales</taxon>
        <taxon>Brevibacteriaceae</taxon>
        <taxon>Brevibacterium</taxon>
    </lineage>
</organism>
<dbReference type="InterPro" id="IPR042097">
    <property type="entry name" value="Aminopeptidase_N-like_N_sf"/>
</dbReference>
<evidence type="ECO:0000259" key="5">
    <source>
        <dbReference type="Pfam" id="PF17900"/>
    </source>
</evidence>
<dbReference type="Pfam" id="PF11838">
    <property type="entry name" value="ERAP1_C"/>
    <property type="match status" value="2"/>
</dbReference>
<dbReference type="PANTHER" id="PTHR11533:SF174">
    <property type="entry name" value="PUROMYCIN-SENSITIVE AMINOPEPTIDASE-RELATED"/>
    <property type="match status" value="1"/>
</dbReference>
<dbReference type="InterPro" id="IPR024571">
    <property type="entry name" value="ERAP1-like_C_dom"/>
</dbReference>
<evidence type="ECO:0000313" key="6">
    <source>
        <dbReference type="EMBL" id="GAA5341837.1"/>
    </source>
</evidence>
<dbReference type="RefSeq" id="WP_259801314.1">
    <property type="nucleotide sequence ID" value="NZ_BAABBK010000015.1"/>
</dbReference>
<evidence type="ECO:0000259" key="4">
    <source>
        <dbReference type="Pfam" id="PF11838"/>
    </source>
</evidence>
<dbReference type="InterPro" id="IPR045357">
    <property type="entry name" value="Aminopeptidase_N-like_N"/>
</dbReference>
<dbReference type="InterPro" id="IPR027268">
    <property type="entry name" value="Peptidase_M4/M1_CTD_sf"/>
</dbReference>
<evidence type="ECO:0000259" key="3">
    <source>
        <dbReference type="Pfam" id="PF01433"/>
    </source>
</evidence>
<dbReference type="Pfam" id="PF01433">
    <property type="entry name" value="Peptidase_M1"/>
    <property type="match status" value="1"/>
</dbReference>
<comment type="caution">
    <text evidence="6">The sequence shown here is derived from an EMBL/GenBank/DDBJ whole genome shotgun (WGS) entry which is preliminary data.</text>
</comment>
<dbReference type="Gene3D" id="2.60.40.1730">
    <property type="entry name" value="tricorn interacting facor f3 domain"/>
    <property type="match status" value="1"/>
</dbReference>
<dbReference type="InterPro" id="IPR012778">
    <property type="entry name" value="Pept_M1_aminopeptidase"/>
</dbReference>
<keyword evidence="6" id="KW-0031">Aminopeptidase</keyword>
<evidence type="ECO:0000256" key="2">
    <source>
        <dbReference type="SAM" id="MobiDB-lite"/>
    </source>
</evidence>
<feature type="domain" description="Peptidase M1 membrane alanine aminopeptidase" evidence="3">
    <location>
        <begin position="263"/>
        <end position="475"/>
    </location>
</feature>
<evidence type="ECO:0000313" key="7">
    <source>
        <dbReference type="Proteomes" id="UP001498935"/>
    </source>
</evidence>
<dbReference type="InterPro" id="IPR014782">
    <property type="entry name" value="Peptidase_M1_dom"/>
</dbReference>
<dbReference type="Proteomes" id="UP001498935">
    <property type="component" value="Unassembled WGS sequence"/>
</dbReference>
<dbReference type="SUPFAM" id="SSF63737">
    <property type="entry name" value="Leukotriene A4 hydrolase N-terminal domain"/>
    <property type="match status" value="1"/>
</dbReference>
<sequence>MTTNLTRDEAQSRSHLLKVKTYTVELDVSNAESDADTYLSRTVVEFKARAAADTFIDIIADSVSRVEINGEELSPAEVFDGARVTFPVREGKNSLTVEARPRYSTSGEGLHRFTDPADGKVYLYSQFEPTDARRVFANFDQPDLKAKFVFSVTAPAAFQVLSNQAETSREPVGSAAADDAEASPADGSDARSDAGPDTADHAVTHYFAPTLKQSSYITCITAGPYEGATDTWTDPVTGETVDLGVWTRASLVDHLDAADIIGITKAGLDFFSAEFDYPYPWGKYDQIFVPEYNLGAMENPGLVTFTDSLIFRDKVTDAMYESRANVILHEMAHMWFGDLVTMKWWDDLWLKESFADYMGGLALAEATRFTDGWVTFALRRKAWAYMQDLYPTTHPIVADIPDVEAAKLNFDGITYAKGASVLKQLVAFVGREAFFAGSRLYFKRFAYGNTELADFLDCLAEVAPDRDIAGWADAWLGTSGVSELSLALTTDAETTAAGADSRASITGATITQSDSAVGARLLRPHTLEIATLGRSGRDIVPIDSVKFDFSTESAEVEQLIGRTRGEIALLNFADHDYARVRLDEASTETAITSVSRIADPLSRALVWSALDNAVRDGLLPVQRYLTAYARSLGKESHAGIMAGLSQTALLCLDEWVAERNFETAISGLLGAALDALATAKSGSDAQLHLANLVLSLTSRTARCIDDSPSIAMGRAFATQVLAVPIGEEIESMSPEVDDDDGADVPEHAAASLPFRGLINDHALRWNAMTALVCLGWADQTDIARETQLDQSSSGRLRAETANSALPLPIVKMRAWETVVVPGALSNDVLTAIISGFVAPAALPITEMYVDEYFERLAGFWADNSIEIARRLVLGLYPKWSMDEEGVVERTDAWLEEHPDAPAALKRLLIERRDDLARAIYLKARQTSRH</sequence>
<feature type="domain" description="ERAP1-like C-terminal" evidence="4">
    <location>
        <begin position="569"/>
        <end position="705"/>
    </location>
</feature>
<keyword evidence="6" id="KW-0645">Protease</keyword>
<accession>A0ABP9U2K6</accession>
<feature type="compositionally biased region" description="Basic and acidic residues" evidence="2">
    <location>
        <begin position="188"/>
        <end position="198"/>
    </location>
</feature>
<proteinExistence type="inferred from homology"/>
<keyword evidence="6" id="KW-0378">Hydrolase</keyword>
<dbReference type="EMBL" id="BAABNP010000013">
    <property type="protein sequence ID" value="GAA5341837.1"/>
    <property type="molecule type" value="Genomic_DNA"/>
</dbReference>